<evidence type="ECO:0000313" key="1">
    <source>
        <dbReference type="EMBL" id="KAH1040591.1"/>
    </source>
</evidence>
<accession>A0A9D3UHC6</accession>
<dbReference type="AlphaFoldDB" id="A0A9D3UHC6"/>
<keyword evidence="2" id="KW-1185">Reference proteome</keyword>
<dbReference type="EMBL" id="JAIQCV010000012">
    <property type="protein sequence ID" value="KAH1040591.1"/>
    <property type="molecule type" value="Genomic_DNA"/>
</dbReference>
<comment type="caution">
    <text evidence="1">The sequence shown here is derived from an EMBL/GenBank/DDBJ whole genome shotgun (WGS) entry which is preliminary data.</text>
</comment>
<organism evidence="1 2">
    <name type="scientific">Gossypium stocksii</name>
    <dbReference type="NCBI Taxonomy" id="47602"/>
    <lineage>
        <taxon>Eukaryota</taxon>
        <taxon>Viridiplantae</taxon>
        <taxon>Streptophyta</taxon>
        <taxon>Embryophyta</taxon>
        <taxon>Tracheophyta</taxon>
        <taxon>Spermatophyta</taxon>
        <taxon>Magnoliopsida</taxon>
        <taxon>eudicotyledons</taxon>
        <taxon>Gunneridae</taxon>
        <taxon>Pentapetalae</taxon>
        <taxon>rosids</taxon>
        <taxon>malvids</taxon>
        <taxon>Malvales</taxon>
        <taxon>Malvaceae</taxon>
        <taxon>Malvoideae</taxon>
        <taxon>Gossypium</taxon>
    </lineage>
</organism>
<gene>
    <name evidence="1" type="ORF">J1N35_042334</name>
</gene>
<name>A0A9D3UHC6_9ROSI</name>
<proteinExistence type="predicted"/>
<sequence length="109" mass="12216">MCHSDERTVGKDTQAAIDILDEINQDEGKGEDIYVGVLGDRLESSLNNLSKNIVTKAMGVQKYETLFEELSKFDGLTENEVMVPSSKFTIDVRCMLVFFSVPAHQRISQ</sequence>
<reference evidence="1 2" key="1">
    <citation type="journal article" date="2021" name="Plant Biotechnol. J.">
        <title>Multi-omics assisted identification of the key and species-specific regulatory components of drought-tolerant mechanisms in Gossypium stocksii.</title>
        <authorList>
            <person name="Yu D."/>
            <person name="Ke L."/>
            <person name="Zhang D."/>
            <person name="Wu Y."/>
            <person name="Sun Y."/>
            <person name="Mei J."/>
            <person name="Sun J."/>
            <person name="Sun Y."/>
        </authorList>
    </citation>
    <scope>NUCLEOTIDE SEQUENCE [LARGE SCALE GENOMIC DNA]</scope>
    <source>
        <strain evidence="2">cv. E1</strain>
        <tissue evidence="1">Leaf</tissue>
    </source>
</reference>
<dbReference type="Proteomes" id="UP000828251">
    <property type="component" value="Unassembled WGS sequence"/>
</dbReference>
<protein>
    <submittedName>
        <fullName evidence="1">Uncharacterized protein</fullName>
    </submittedName>
</protein>
<evidence type="ECO:0000313" key="2">
    <source>
        <dbReference type="Proteomes" id="UP000828251"/>
    </source>
</evidence>